<organism evidence="1 2">
    <name type="scientific">Candidatus Accumulibacter proximus</name>
    <dbReference type="NCBI Taxonomy" id="2954385"/>
    <lineage>
        <taxon>Bacteria</taxon>
        <taxon>Pseudomonadati</taxon>
        <taxon>Pseudomonadota</taxon>
        <taxon>Betaproteobacteria</taxon>
        <taxon>Candidatus Accumulibacter</taxon>
    </lineage>
</organism>
<gene>
    <name evidence="1" type="ORF">IPJ27_18745</name>
</gene>
<dbReference type="Proteomes" id="UP000697998">
    <property type="component" value="Unassembled WGS sequence"/>
</dbReference>
<evidence type="ECO:0000313" key="2">
    <source>
        <dbReference type="Proteomes" id="UP000697998"/>
    </source>
</evidence>
<accession>A0A935Q0C6</accession>
<protein>
    <submittedName>
        <fullName evidence="1">Uncharacterized protein</fullName>
    </submittedName>
</protein>
<proteinExistence type="predicted"/>
<comment type="caution">
    <text evidence="1">The sequence shown here is derived from an EMBL/GenBank/DDBJ whole genome shotgun (WGS) entry which is preliminary data.</text>
</comment>
<reference evidence="1 2" key="1">
    <citation type="submission" date="2020-10" db="EMBL/GenBank/DDBJ databases">
        <title>Connecting structure to function with the recovery of over 1000 high-quality activated sludge metagenome-assembled genomes encoding full-length rRNA genes using long-read sequencing.</title>
        <authorList>
            <person name="Singleton C.M."/>
            <person name="Petriglieri F."/>
            <person name="Kristensen J.M."/>
            <person name="Kirkegaard R.H."/>
            <person name="Michaelsen T.Y."/>
            <person name="Andersen M.H."/>
            <person name="Karst S.M."/>
            <person name="Dueholm M.S."/>
            <person name="Nielsen P.H."/>
            <person name="Albertsen M."/>
        </authorList>
    </citation>
    <scope>NUCLEOTIDE SEQUENCE [LARGE SCALE GENOMIC DNA]</scope>
    <source>
        <strain evidence="1">EsbW_18-Q3-R4-48_BATAC.285</strain>
    </source>
</reference>
<sequence length="60" mass="5774">MDRFRFPGASSVPSDDRLGVTIGAAVEAIDSVATAAGVPSGTPPSAVTCARSGALGASTP</sequence>
<name>A0A935Q0C6_9PROT</name>
<dbReference type="EMBL" id="JADJMH010000021">
    <property type="protein sequence ID" value="MBK7676634.1"/>
    <property type="molecule type" value="Genomic_DNA"/>
</dbReference>
<dbReference type="AlphaFoldDB" id="A0A935Q0C6"/>
<evidence type="ECO:0000313" key="1">
    <source>
        <dbReference type="EMBL" id="MBK7676634.1"/>
    </source>
</evidence>